<dbReference type="PANTHER" id="PTHR28283">
    <property type="entry name" value="3',5'-CYCLIC-NUCLEOTIDE PHOSPHODIESTERASE 1"/>
    <property type="match status" value="1"/>
</dbReference>
<gene>
    <name evidence="1" type="primary">PDE1</name>
    <name evidence="1" type="ORF">V5O48_003737</name>
</gene>
<protein>
    <submittedName>
        <fullName evidence="1">3',5'-cyclic-nucleotide phosphodiesterase pde1</fullName>
        <ecNumber evidence="1">3.1.4.17</ecNumber>
    </submittedName>
</protein>
<dbReference type="InterPro" id="IPR036866">
    <property type="entry name" value="RibonucZ/Hydroxyglut_hydro"/>
</dbReference>
<keyword evidence="2" id="KW-1185">Reference proteome</keyword>
<evidence type="ECO:0000313" key="2">
    <source>
        <dbReference type="Proteomes" id="UP001465976"/>
    </source>
</evidence>
<dbReference type="CDD" id="cd07735">
    <property type="entry name" value="class_II_PDE_MBL-fold"/>
    <property type="match status" value="1"/>
</dbReference>
<dbReference type="InterPro" id="IPR000396">
    <property type="entry name" value="Pdiesterase2"/>
</dbReference>
<reference evidence="1 2" key="1">
    <citation type="submission" date="2024-02" db="EMBL/GenBank/DDBJ databases">
        <title>A draft genome for the cacao thread blight pathogen Marasmius crinis-equi.</title>
        <authorList>
            <person name="Cohen S.P."/>
            <person name="Baruah I.K."/>
            <person name="Amoako-Attah I."/>
            <person name="Bukari Y."/>
            <person name="Meinhardt L.W."/>
            <person name="Bailey B.A."/>
        </authorList>
    </citation>
    <scope>NUCLEOTIDE SEQUENCE [LARGE SCALE GENOMIC DNA]</scope>
    <source>
        <strain evidence="1 2">GH-76</strain>
    </source>
</reference>
<comment type="caution">
    <text evidence="1">The sequence shown here is derived from an EMBL/GenBank/DDBJ whole genome shotgun (WGS) entry which is preliminary data.</text>
</comment>
<dbReference type="PANTHER" id="PTHR28283:SF1">
    <property type="entry name" value="3',5'-CYCLIC-NUCLEOTIDE PHOSPHODIESTERASE 1"/>
    <property type="match status" value="1"/>
</dbReference>
<dbReference type="EC" id="3.1.4.17" evidence="1"/>
<dbReference type="PRINTS" id="PR00388">
    <property type="entry name" value="PDIESTERASE2"/>
</dbReference>
<accession>A0ABR3FRZ9</accession>
<dbReference type="Gene3D" id="3.60.15.10">
    <property type="entry name" value="Ribonuclease Z/Hydroxyacylglutathione hydrolase-like"/>
    <property type="match status" value="1"/>
</dbReference>
<dbReference type="GO" id="GO:0004114">
    <property type="term" value="F:3',5'-cyclic-nucleotide phosphodiesterase activity"/>
    <property type="evidence" value="ECO:0007669"/>
    <property type="project" value="UniProtKB-EC"/>
</dbReference>
<dbReference type="EMBL" id="JBAHYK010000111">
    <property type="protein sequence ID" value="KAL0578242.1"/>
    <property type="molecule type" value="Genomic_DNA"/>
</dbReference>
<dbReference type="Pfam" id="PF02112">
    <property type="entry name" value="PDEase_II"/>
    <property type="match status" value="1"/>
</dbReference>
<evidence type="ECO:0000313" key="1">
    <source>
        <dbReference type="EMBL" id="KAL0578242.1"/>
    </source>
</evidence>
<organism evidence="1 2">
    <name type="scientific">Marasmius crinis-equi</name>
    <dbReference type="NCBI Taxonomy" id="585013"/>
    <lineage>
        <taxon>Eukaryota</taxon>
        <taxon>Fungi</taxon>
        <taxon>Dikarya</taxon>
        <taxon>Basidiomycota</taxon>
        <taxon>Agaricomycotina</taxon>
        <taxon>Agaricomycetes</taxon>
        <taxon>Agaricomycetidae</taxon>
        <taxon>Agaricales</taxon>
        <taxon>Marasmiineae</taxon>
        <taxon>Marasmiaceae</taxon>
        <taxon>Marasmius</taxon>
    </lineage>
</organism>
<dbReference type="SUPFAM" id="SSF56281">
    <property type="entry name" value="Metallo-hydrolase/oxidoreductase"/>
    <property type="match status" value="1"/>
</dbReference>
<name>A0ABR3FRZ9_9AGAR</name>
<sequence length="364" mass="40590">MSPPAVFDMLVVGSGGGPDETNLSSYLLKRAGTAWEDGIMAVEAGSGPGALNRLLRRNPKLFDKCYSAADIYSFVRCYLLSHAHLDHINGLVISAGSLSGPRKRVYGTKRALQDLETVFSDRIWPNLASWDEDDDGYKLLYSIAYVNASYQSILPDISIQTMPLNHGTNESGVYESAAFFIRDDPSQREFIFFGDVEPDSLATIPRSIHVWRLAAPKIPDKVSTIFIECSWPLGRSNDSLYGHLNPEHFKNELLALATEVYNHRTGTKTGRSPKPQRKRQKRNPVAMNDLKGVLTGLRVYVIHCKDELKSIDPDSRPMREVILEQVTSLMEPLELGVEILAAVPGMHIRPCFLIRSLSLFDLSV</sequence>
<proteinExistence type="predicted"/>
<dbReference type="Proteomes" id="UP001465976">
    <property type="component" value="Unassembled WGS sequence"/>
</dbReference>
<keyword evidence="1" id="KW-0378">Hydrolase</keyword>